<proteinExistence type="predicted"/>
<dbReference type="AlphaFoldDB" id="A0A1J0VL10"/>
<name>A0A1J0VL10_9NOCA</name>
<dbReference type="Proteomes" id="UP000183810">
    <property type="component" value="Chromosome"/>
</dbReference>
<keyword evidence="2" id="KW-1185">Reference proteome</keyword>
<accession>A0A1J0VL10</accession>
<protein>
    <submittedName>
        <fullName evidence="1">Uncharacterized protein</fullName>
    </submittedName>
</protein>
<organism evidence="1 2">
    <name type="scientific">Nocardia mangyaensis</name>
    <dbReference type="NCBI Taxonomy" id="2213200"/>
    <lineage>
        <taxon>Bacteria</taxon>
        <taxon>Bacillati</taxon>
        <taxon>Actinomycetota</taxon>
        <taxon>Actinomycetes</taxon>
        <taxon>Mycobacteriales</taxon>
        <taxon>Nocardiaceae</taxon>
        <taxon>Nocardia</taxon>
    </lineage>
</organism>
<dbReference type="KEGG" id="nsl:BOX37_00415"/>
<gene>
    <name evidence="1" type="ORF">BOX37_00415</name>
</gene>
<sequence>MAIMIQLPGDNSGLWLTDGCALSHTGRRIGSWPKVSPTGGLRFAQPDRAESGGDQYVDCAIAGYSPSLLSTLARLLWICQSVVVEIAMGAISLAERRE</sequence>
<dbReference type="EMBL" id="CP018082">
    <property type="protein sequence ID" value="APE32693.1"/>
    <property type="molecule type" value="Genomic_DNA"/>
</dbReference>
<reference evidence="1" key="1">
    <citation type="submission" date="2016-11" db="EMBL/GenBank/DDBJ databases">
        <authorList>
            <person name="Jaros S."/>
            <person name="Januszkiewicz K."/>
            <person name="Wedrychowicz H."/>
        </authorList>
    </citation>
    <scope>NUCLEOTIDE SEQUENCE [LARGE SCALE GENOMIC DNA]</scope>
    <source>
        <strain evidence="1">Y48</strain>
    </source>
</reference>
<evidence type="ECO:0000313" key="1">
    <source>
        <dbReference type="EMBL" id="APE32693.1"/>
    </source>
</evidence>
<evidence type="ECO:0000313" key="2">
    <source>
        <dbReference type="Proteomes" id="UP000183810"/>
    </source>
</evidence>